<organism evidence="2 3">
    <name type="scientific">Hymenobacter edaphi</name>
    <dbReference type="NCBI Taxonomy" id="2211146"/>
    <lineage>
        <taxon>Bacteria</taxon>
        <taxon>Pseudomonadati</taxon>
        <taxon>Bacteroidota</taxon>
        <taxon>Cytophagia</taxon>
        <taxon>Cytophagales</taxon>
        <taxon>Hymenobacteraceae</taxon>
        <taxon>Hymenobacter</taxon>
    </lineage>
</organism>
<name>A0A328BLX7_9BACT</name>
<evidence type="ECO:0000313" key="3">
    <source>
        <dbReference type="Proteomes" id="UP000248553"/>
    </source>
</evidence>
<dbReference type="AlphaFoldDB" id="A0A328BLX7"/>
<evidence type="ECO:0000313" key="2">
    <source>
        <dbReference type="EMBL" id="RAK67967.1"/>
    </source>
</evidence>
<dbReference type="Proteomes" id="UP000248553">
    <property type="component" value="Unassembled WGS sequence"/>
</dbReference>
<proteinExistence type="predicted"/>
<feature type="region of interest" description="Disordered" evidence="1">
    <location>
        <begin position="88"/>
        <end position="124"/>
    </location>
</feature>
<comment type="caution">
    <text evidence="2">The sequence shown here is derived from an EMBL/GenBank/DDBJ whole genome shotgun (WGS) entry which is preliminary data.</text>
</comment>
<accession>A0A328BLX7</accession>
<evidence type="ECO:0000256" key="1">
    <source>
        <dbReference type="SAM" id="MobiDB-lite"/>
    </source>
</evidence>
<feature type="compositionally biased region" description="Gly residues" evidence="1">
    <location>
        <begin position="114"/>
        <end position="124"/>
    </location>
</feature>
<reference evidence="3" key="1">
    <citation type="submission" date="2018-05" db="EMBL/GenBank/DDBJ databases">
        <authorList>
            <person name="Nie L."/>
        </authorList>
    </citation>
    <scope>NUCLEOTIDE SEQUENCE [LARGE SCALE GENOMIC DNA]</scope>
    <source>
        <strain evidence="3">NL</strain>
    </source>
</reference>
<sequence length="124" mass="14238">MVRDQKLEIWSDKDLRKGERWRDRTMATRMRTTRRLMATTQSTAATTRRLMATYWSSVDCHRMLALCPGRAPLQSRLYCLACAVVGTAKRGGREPRPGGCPRKRRRPTRRETWSGGGWGLPGRC</sequence>
<gene>
    <name evidence="2" type="ORF">DLM85_07955</name>
</gene>
<protein>
    <submittedName>
        <fullName evidence="2">Uncharacterized protein</fullName>
    </submittedName>
</protein>
<dbReference type="EMBL" id="QHKM01000002">
    <property type="protein sequence ID" value="RAK67967.1"/>
    <property type="molecule type" value="Genomic_DNA"/>
</dbReference>
<keyword evidence="3" id="KW-1185">Reference proteome</keyword>